<feature type="repeat" description="TPR" evidence="2">
    <location>
        <begin position="76"/>
        <end position="109"/>
    </location>
</feature>
<reference evidence="3 4" key="1">
    <citation type="submission" date="2020-02" db="EMBL/GenBank/DDBJ databases">
        <title>Balneolaceae bacterium YR4-1, complete genome.</title>
        <authorList>
            <person name="Li Y."/>
            <person name="Wu S."/>
        </authorList>
    </citation>
    <scope>NUCLEOTIDE SEQUENCE [LARGE SCALE GENOMIC DNA]</scope>
    <source>
        <strain evidence="3 4">YR4-1</strain>
    </source>
</reference>
<dbReference type="SUPFAM" id="SSF69318">
    <property type="entry name" value="Integrin alpha N-terminal domain"/>
    <property type="match status" value="1"/>
</dbReference>
<dbReference type="Pfam" id="PF13517">
    <property type="entry name" value="FG-GAP_3"/>
    <property type="match status" value="1"/>
</dbReference>
<dbReference type="Proteomes" id="UP000473278">
    <property type="component" value="Unassembled WGS sequence"/>
</dbReference>
<evidence type="ECO:0000313" key="3">
    <source>
        <dbReference type="EMBL" id="NGP76621.1"/>
    </source>
</evidence>
<dbReference type="AlphaFoldDB" id="A0A6M1SMQ7"/>
<dbReference type="PROSITE" id="PS50005">
    <property type="entry name" value="TPR"/>
    <property type="match status" value="1"/>
</dbReference>
<proteinExistence type="predicted"/>
<gene>
    <name evidence="3" type="ORF">G3570_08250</name>
</gene>
<sequence length="1150" mass="128631">MNSGFNNTTLKVLALLIFAGLIYSCGTEIEKPAQDSEAYRQAVSDFYVSLSAVQADQLLFAAEKMETITEKYPDEAAAWANLAVFAMRQANFNLAEERISEALDRSPDNADITFLAGIIESRRGNVNASVDYLRSAADLKPDDLQIAYALVEELERQDDIANADEVFSILNSILEQEPDNLAILLEMVRFSVKREEMKTLEEAMSTLSDYAGNWPEDIQRQFNQISQTILEDESANLTFQLAFLRNNLNQLPKFQSDLRAVQIPPNQVGFLITEFTWLPQPENAAAQKDDQLAFTFELMSEESGVEMAKPISLSDLAESDWVSVKGGTAVINGKKNLPFPGEARTKEAITTIDFNYDFMNDLAFAGSQGFRLYRQEEDSSFTDVTGSLGLSREYLDKSYKRSWSADIDLDGDLDLVMNPTEQPVVVLRNNGDDTFEVIDLFSQFTDPVAFLWADFDGDTDPDAAFLNADGSITVLINERSGRFTEVADLPVGEEVIDIEVSDIDSDTQLDLLAWDNEGIQKIYYNSRDGSWNRENLVEFTNSPSGEEAGAGHLIAADLDNSGSNDILAVTDEKSYYWLSDENLNIDSAASETDGGVLGLADFNGDTRLDMIALNSEGQTVLGVNSGGKDYLARIIRPRASGSLGDRRINSFGIGGEIEIRSGLLYQKQPIEQPWVHLGLGTYDEAEVLRIIWPNGSSQSEFAELGYDSKIFNEQVLKGSCPWVFTYNGNEMEFVTDFLWRTGLGIRINAQGSADVIHSVDWIKVDGDQLKPKNGFYDVRITADLWETHFFDHVSLKAVDHPVGTEVFVDERFSFPPAQPSIHLLKNLKPVAGAINQDGRNVTDKISDLDQKYVDGFKLTKYQGIAEEHFLEVDLGNEVSGNDKLKLVASGWIYPTDTSVNIAISQGSQQAPSPLSLHVPDGQGGWKVAKENIGFPAGKSKTMVIDLEGIFEEGTERRVRLVTNMEIYWNRVLWGVEADSSEIIRKDLKYAEADLRYRGFSRVERPSRFVPEIPDYQTLQGTTPMWSDLEGHYTRFGPVGELIEEIDDRYVIMNAGDEMVFKFPALSEPEPGMDRDFVLVGDGWVKDGDYNTGYSTTVLPLPYHGMEDYSEAPGRLEDDPVFQKFPADWVHYHTRYVTPRDFRTALKFDKE</sequence>
<evidence type="ECO:0000256" key="1">
    <source>
        <dbReference type="ARBA" id="ARBA00022729"/>
    </source>
</evidence>
<dbReference type="RefSeq" id="WP_165141117.1">
    <property type="nucleotide sequence ID" value="NZ_JAALLT010000002.1"/>
</dbReference>
<accession>A0A6M1SMQ7</accession>
<dbReference type="SMART" id="SM00028">
    <property type="entry name" value="TPR"/>
    <property type="match status" value="2"/>
</dbReference>
<dbReference type="InterPro" id="IPR028994">
    <property type="entry name" value="Integrin_alpha_N"/>
</dbReference>
<dbReference type="EMBL" id="JAALLT010000002">
    <property type="protein sequence ID" value="NGP76621.1"/>
    <property type="molecule type" value="Genomic_DNA"/>
</dbReference>
<dbReference type="InterPro" id="IPR019734">
    <property type="entry name" value="TPR_rpt"/>
</dbReference>
<protein>
    <submittedName>
        <fullName evidence="3">Uncharacterized protein</fullName>
    </submittedName>
</protein>
<keyword evidence="2" id="KW-0802">TPR repeat</keyword>
<dbReference type="SUPFAM" id="SSF48452">
    <property type="entry name" value="TPR-like"/>
    <property type="match status" value="1"/>
</dbReference>
<evidence type="ECO:0000256" key="2">
    <source>
        <dbReference type="PROSITE-ProRule" id="PRU00339"/>
    </source>
</evidence>
<dbReference type="PANTHER" id="PTHR46580:SF4">
    <property type="entry name" value="ATP_GTP-BINDING PROTEIN"/>
    <property type="match status" value="1"/>
</dbReference>
<dbReference type="InterPro" id="IPR013517">
    <property type="entry name" value="FG-GAP"/>
</dbReference>
<dbReference type="InterPro" id="IPR011990">
    <property type="entry name" value="TPR-like_helical_dom_sf"/>
</dbReference>
<dbReference type="Gene3D" id="1.25.40.10">
    <property type="entry name" value="Tetratricopeptide repeat domain"/>
    <property type="match status" value="1"/>
</dbReference>
<evidence type="ECO:0000313" key="4">
    <source>
        <dbReference type="Proteomes" id="UP000473278"/>
    </source>
</evidence>
<organism evidence="3 4">
    <name type="scientific">Halalkalibaculum roseum</name>
    <dbReference type="NCBI Taxonomy" id="2709311"/>
    <lineage>
        <taxon>Bacteria</taxon>
        <taxon>Pseudomonadati</taxon>
        <taxon>Balneolota</taxon>
        <taxon>Balneolia</taxon>
        <taxon>Balneolales</taxon>
        <taxon>Balneolaceae</taxon>
        <taxon>Halalkalibaculum</taxon>
    </lineage>
</organism>
<comment type="caution">
    <text evidence="3">The sequence shown here is derived from an EMBL/GenBank/DDBJ whole genome shotgun (WGS) entry which is preliminary data.</text>
</comment>
<name>A0A6M1SMQ7_9BACT</name>
<dbReference type="PANTHER" id="PTHR46580">
    <property type="entry name" value="SENSOR KINASE-RELATED"/>
    <property type="match status" value="1"/>
</dbReference>
<keyword evidence="4" id="KW-1185">Reference proteome</keyword>
<keyword evidence="1" id="KW-0732">Signal</keyword>